<protein>
    <submittedName>
        <fullName evidence="1">Putative reverse transcriptase domain-containing protein</fullName>
    </submittedName>
</protein>
<dbReference type="InterPro" id="IPR043502">
    <property type="entry name" value="DNA/RNA_pol_sf"/>
</dbReference>
<feature type="non-terminal residue" evidence="1">
    <location>
        <position position="507"/>
    </location>
</feature>
<dbReference type="PANTHER" id="PTHR37984">
    <property type="entry name" value="PROTEIN CBG26694"/>
    <property type="match status" value="1"/>
</dbReference>
<reference evidence="1" key="1">
    <citation type="journal article" date="2019" name="Sci. Rep.">
        <title>Draft genome of Tanacetum cinerariifolium, the natural source of mosquito coil.</title>
        <authorList>
            <person name="Yamashiro T."/>
            <person name="Shiraishi A."/>
            <person name="Satake H."/>
            <person name="Nakayama K."/>
        </authorList>
    </citation>
    <scope>NUCLEOTIDE SEQUENCE</scope>
</reference>
<comment type="caution">
    <text evidence="1">The sequence shown here is derived from an EMBL/GenBank/DDBJ whole genome shotgun (WGS) entry which is preliminary data.</text>
</comment>
<keyword evidence="1" id="KW-0695">RNA-directed DNA polymerase</keyword>
<dbReference type="AlphaFoldDB" id="A0A699HV48"/>
<accession>A0A699HV48</accession>
<keyword evidence="1" id="KW-0548">Nucleotidyltransferase</keyword>
<sequence>MAWRCRAWDGFHGNTTYYHVNVIPPDHVDEVHVVEPNQHDDVHEDKNEPELTYPYEEVDPLNPSPPASMSEADDEIEVENPIEHDNKTVPASVHETTHALVEKKGKAKDKFYGKLILKLGNEVSSSVEQGTDAMEKLVKKLGNTEDKVEFKKLKKELEEASVDAAIVVERVRQENVRNDASGSGPARGQDATLDVRKCTFDGFMKCNPAVFCGVEGAVELQRWFEKTESVFEISECAEGKKTVNQMPWTEVKQLMTREFCPIEEVQRMEHELWNLKVKEYDNSQKQRNVRAMVTAPTDGKLPLCERCFTRHVGQCTIKCHKCERLGIRQGITRRSVLPRGLTLSLFRLVMIVVSKVILGTDVQRRLNTRFSAMLDIDPIKIKASYEVELADERVASTNTILRGCTLNLVNHIFEIDLMPIELGTFDVIIVYSKDVEEHENHLKIILELLKRERLYAKFLKCDFWLDSVQFLGYVIDHSGVHVDPAKIETIKSWAAPTTLTDSSKYTH</sequence>
<dbReference type="GO" id="GO:0003964">
    <property type="term" value="F:RNA-directed DNA polymerase activity"/>
    <property type="evidence" value="ECO:0007669"/>
    <property type="project" value="UniProtKB-KW"/>
</dbReference>
<dbReference type="SUPFAM" id="SSF56672">
    <property type="entry name" value="DNA/RNA polymerases"/>
    <property type="match status" value="1"/>
</dbReference>
<organism evidence="1">
    <name type="scientific">Tanacetum cinerariifolium</name>
    <name type="common">Dalmatian daisy</name>
    <name type="synonym">Chrysanthemum cinerariifolium</name>
    <dbReference type="NCBI Taxonomy" id="118510"/>
    <lineage>
        <taxon>Eukaryota</taxon>
        <taxon>Viridiplantae</taxon>
        <taxon>Streptophyta</taxon>
        <taxon>Embryophyta</taxon>
        <taxon>Tracheophyta</taxon>
        <taxon>Spermatophyta</taxon>
        <taxon>Magnoliopsida</taxon>
        <taxon>eudicotyledons</taxon>
        <taxon>Gunneridae</taxon>
        <taxon>Pentapetalae</taxon>
        <taxon>asterids</taxon>
        <taxon>campanulids</taxon>
        <taxon>Asterales</taxon>
        <taxon>Asteraceae</taxon>
        <taxon>Asteroideae</taxon>
        <taxon>Anthemideae</taxon>
        <taxon>Anthemidinae</taxon>
        <taxon>Tanacetum</taxon>
    </lineage>
</organism>
<keyword evidence="1" id="KW-0808">Transferase</keyword>
<gene>
    <name evidence="1" type="ORF">Tci_441264</name>
</gene>
<dbReference type="Gene3D" id="3.30.70.270">
    <property type="match status" value="1"/>
</dbReference>
<evidence type="ECO:0000313" key="1">
    <source>
        <dbReference type="EMBL" id="GEY69290.1"/>
    </source>
</evidence>
<proteinExistence type="predicted"/>
<dbReference type="InterPro" id="IPR050951">
    <property type="entry name" value="Retrovirus_Pol_polyprotein"/>
</dbReference>
<dbReference type="InterPro" id="IPR043128">
    <property type="entry name" value="Rev_trsase/Diguanyl_cyclase"/>
</dbReference>
<dbReference type="EMBL" id="BKCJ010200795">
    <property type="protein sequence ID" value="GEY69290.1"/>
    <property type="molecule type" value="Genomic_DNA"/>
</dbReference>
<dbReference type="PANTHER" id="PTHR37984:SF5">
    <property type="entry name" value="PROTEIN NYNRIN-LIKE"/>
    <property type="match status" value="1"/>
</dbReference>
<name>A0A699HV48_TANCI</name>